<evidence type="ECO:0000313" key="1">
    <source>
        <dbReference type="EMBL" id="APO77589.1"/>
    </source>
</evidence>
<gene>
    <name evidence="1" type="ORF">AM571_PB00306</name>
</gene>
<dbReference type="EMBL" id="CP017243">
    <property type="protein sequence ID" value="APO77589.1"/>
    <property type="molecule type" value="Genomic_DNA"/>
</dbReference>
<dbReference type="Proteomes" id="UP000185109">
    <property type="component" value="Plasmid pRsp8C3b"/>
</dbReference>
<accession>A0A1L5PBN8</accession>
<organism evidence="1 2">
    <name type="scientific">Rhizobium etli 8C-3</name>
    <dbReference type="NCBI Taxonomy" id="538025"/>
    <lineage>
        <taxon>Bacteria</taxon>
        <taxon>Pseudomonadati</taxon>
        <taxon>Pseudomonadota</taxon>
        <taxon>Alphaproteobacteria</taxon>
        <taxon>Hyphomicrobiales</taxon>
        <taxon>Rhizobiaceae</taxon>
        <taxon>Rhizobium/Agrobacterium group</taxon>
        <taxon>Rhizobium</taxon>
    </lineage>
</organism>
<geneLocation type="plasmid" evidence="2">
    <name>prsp8c3b</name>
</geneLocation>
<sequence length="72" mass="8363">MGLHTTVWASRSRLILLDKLENRQRWVGPNERLELEGIPEIKKDHPISSALGRRFGFETGRRAYTTKDTERA</sequence>
<reference evidence="1 2" key="1">
    <citation type="submission" date="2016-09" db="EMBL/GenBank/DDBJ databases">
        <title>The complete genome sequences of Rhizobium gallicum, symbiovars gallicum and phaseoli, symbionts associated to common bean (Phaseolus vulgaris).</title>
        <authorList>
            <person name="Bustos P."/>
            <person name="Santamaria R.I."/>
            <person name="Perez-Carrascal O.M."/>
            <person name="Juarez S."/>
            <person name="Lozano L."/>
            <person name="Martinez-Flores I."/>
            <person name="Martinez-Romero E."/>
            <person name="Cevallos M."/>
            <person name="Romero D."/>
            <person name="Davila G."/>
            <person name="Gonzalez V."/>
        </authorList>
    </citation>
    <scope>NUCLEOTIDE SEQUENCE [LARGE SCALE GENOMIC DNA]</scope>
    <source>
        <strain evidence="1 2">8C-3</strain>
        <plasmid evidence="2">Plasmid prsp8c3b</plasmid>
    </source>
</reference>
<evidence type="ECO:0000313" key="2">
    <source>
        <dbReference type="Proteomes" id="UP000185109"/>
    </source>
</evidence>
<name>A0A1L5PBN8_RHIET</name>
<protein>
    <submittedName>
        <fullName evidence="1">Uncharacterized protein</fullName>
    </submittedName>
</protein>
<proteinExistence type="predicted"/>
<keyword evidence="1" id="KW-0614">Plasmid</keyword>
<dbReference type="AlphaFoldDB" id="A0A1L5PBN8"/>